<organism evidence="1 2">
    <name type="scientific">Dunaliella salina</name>
    <name type="common">Green alga</name>
    <name type="synonym">Protococcus salinus</name>
    <dbReference type="NCBI Taxonomy" id="3046"/>
    <lineage>
        <taxon>Eukaryota</taxon>
        <taxon>Viridiplantae</taxon>
        <taxon>Chlorophyta</taxon>
        <taxon>core chlorophytes</taxon>
        <taxon>Chlorophyceae</taxon>
        <taxon>CS clade</taxon>
        <taxon>Chlamydomonadales</taxon>
        <taxon>Dunaliellaceae</taxon>
        <taxon>Dunaliella</taxon>
    </lineage>
</organism>
<sequence length="143" mass="14272">RLISAGADKAIVFRSITDARDCSVHTYCTHVVALHTGSGAASAMGAALSALGGRRGGTKKGLVYDLTLDSTGTWAVAAVQGGTLLVIDVSTGKQVKQLKASTEIVRLALDSSGSAAYCGCADGSLAVYALSLMGANHDEGGGG</sequence>
<evidence type="ECO:0000313" key="1">
    <source>
        <dbReference type="EMBL" id="KAF5826674.1"/>
    </source>
</evidence>
<dbReference type="InterPro" id="IPR011047">
    <property type="entry name" value="Quinoprotein_ADH-like_sf"/>
</dbReference>
<dbReference type="SUPFAM" id="SSF50998">
    <property type="entry name" value="Quinoprotein alcohol dehydrogenase-like"/>
    <property type="match status" value="1"/>
</dbReference>
<accession>A0ABQ7FWD7</accession>
<protein>
    <submittedName>
        <fullName evidence="1">Uncharacterized protein</fullName>
    </submittedName>
</protein>
<comment type="caution">
    <text evidence="1">The sequence shown here is derived from an EMBL/GenBank/DDBJ whole genome shotgun (WGS) entry which is preliminary data.</text>
</comment>
<dbReference type="InterPro" id="IPR015943">
    <property type="entry name" value="WD40/YVTN_repeat-like_dom_sf"/>
</dbReference>
<dbReference type="Proteomes" id="UP000815325">
    <property type="component" value="Unassembled WGS sequence"/>
</dbReference>
<dbReference type="PANTHER" id="PTHR45589">
    <property type="entry name" value="WD REPEAT DOMAIN 62, ISOFORM G"/>
    <property type="match status" value="1"/>
</dbReference>
<dbReference type="PANTHER" id="PTHR45589:SF1">
    <property type="entry name" value="WD REPEAT DOMAIN 62, ISOFORM G"/>
    <property type="match status" value="1"/>
</dbReference>
<gene>
    <name evidence="1" type="ORF">DUNSADRAFT_2396</name>
</gene>
<reference evidence="1" key="1">
    <citation type="submission" date="2017-08" db="EMBL/GenBank/DDBJ databases">
        <authorList>
            <person name="Polle J.E."/>
            <person name="Barry K."/>
            <person name="Cushman J."/>
            <person name="Schmutz J."/>
            <person name="Tran D."/>
            <person name="Hathwaick L.T."/>
            <person name="Yim W.C."/>
            <person name="Jenkins J."/>
            <person name="Mckie-Krisberg Z.M."/>
            <person name="Prochnik S."/>
            <person name="Lindquist E."/>
            <person name="Dockter R.B."/>
            <person name="Adam C."/>
            <person name="Molina H."/>
            <person name="Bunkerborg J."/>
            <person name="Jin E."/>
            <person name="Buchheim M."/>
            <person name="Magnuson J."/>
        </authorList>
    </citation>
    <scope>NUCLEOTIDE SEQUENCE</scope>
    <source>
        <strain evidence="1">CCAP 19/18</strain>
    </source>
</reference>
<evidence type="ECO:0000313" key="2">
    <source>
        <dbReference type="Proteomes" id="UP000815325"/>
    </source>
</evidence>
<keyword evidence="2" id="KW-1185">Reference proteome</keyword>
<dbReference type="InterPro" id="IPR052779">
    <property type="entry name" value="WDR62"/>
</dbReference>
<feature type="non-terminal residue" evidence="1">
    <location>
        <position position="143"/>
    </location>
</feature>
<name>A0ABQ7FWD7_DUNSA</name>
<feature type="non-terminal residue" evidence="1">
    <location>
        <position position="1"/>
    </location>
</feature>
<proteinExistence type="predicted"/>
<dbReference type="Gene3D" id="2.130.10.10">
    <property type="entry name" value="YVTN repeat-like/Quinoprotein amine dehydrogenase"/>
    <property type="match status" value="1"/>
</dbReference>
<dbReference type="EMBL" id="MU070776">
    <property type="protein sequence ID" value="KAF5826674.1"/>
    <property type="molecule type" value="Genomic_DNA"/>
</dbReference>